<accession>A0ABP4N5A0</accession>
<dbReference type="Pfam" id="PF25976">
    <property type="entry name" value="LpqB_N"/>
    <property type="match status" value="1"/>
</dbReference>
<dbReference type="RefSeq" id="WP_344209539.1">
    <property type="nucleotide sequence ID" value="NZ_BAAAOS010000007.1"/>
</dbReference>
<gene>
    <name evidence="4" type="ORF">GCM10009789_06480</name>
</gene>
<proteinExistence type="predicted"/>
<organism evidence="4 5">
    <name type="scientific">Kribbella sancticallisti</name>
    <dbReference type="NCBI Taxonomy" id="460087"/>
    <lineage>
        <taxon>Bacteria</taxon>
        <taxon>Bacillati</taxon>
        <taxon>Actinomycetota</taxon>
        <taxon>Actinomycetes</taxon>
        <taxon>Propionibacteriales</taxon>
        <taxon>Kribbellaceae</taxon>
        <taxon>Kribbella</taxon>
    </lineage>
</organism>
<feature type="chain" id="PRO_5047204412" evidence="2">
    <location>
        <begin position="23"/>
        <end position="593"/>
    </location>
</feature>
<keyword evidence="2" id="KW-0732">Signal</keyword>
<sequence>MRTKLLASVLATALLAAGCATVPTQGPIRNSGQDGPAPAQDGIGVEARPPRQGAKPLQLVNGFLEAMSDSAAYDVAREYLTPEAAAKWDAESQISVYDQNSPSTVISRGRDKVQLSAPLIGTIDRRGSWTPAKRDAKVDWVFSLVQVEEQWRVTNPPQGVYLGSNQLEPRLAPKALYFFNPGKQLLVPDPLFLPINLTPGQAATQLIQELLKGPTSRLGNGVVSAAPPGTTVNVSVPVDDGVATVALSDTAGSLVESDRQKLAAQIAWTLRFITNRVRITVGGAPLLPDEPDELSLSDFGQYDPSVQDGRLKDLYGLQKGKIQRILGQDGAQDIAVKPIKESALYSGYNASAFAVNLRGEQGAVVTTTRNGSTIVASGLLDSANGANDEVKTIPTAGKVLRPTYDHEDNLWVLDRADSASPRLRVRVADGTLVSVRAAFGNRSPIAFRIAPDGVRALLVLRDKRSGETSVETATIQTNDATQLLLTQFRPLNLALDDITDASWNSLGILVAGKSAPGEKPRPWQVNVDGSQLRLLPGASSEFETVKIVSNTNLDTLPVVQDADKKLHWQKKDLTWVDMSDGAPAPAIDAVYPG</sequence>
<keyword evidence="5" id="KW-1185">Reference proteome</keyword>
<evidence type="ECO:0000313" key="5">
    <source>
        <dbReference type="Proteomes" id="UP001500393"/>
    </source>
</evidence>
<dbReference type="SMART" id="SM00909">
    <property type="entry name" value="Germane"/>
    <property type="match status" value="1"/>
</dbReference>
<dbReference type="EMBL" id="BAAAOS010000007">
    <property type="protein sequence ID" value="GAA1555801.1"/>
    <property type="molecule type" value="Genomic_DNA"/>
</dbReference>
<feature type="domain" description="GerMN" evidence="3">
    <location>
        <begin position="203"/>
        <end position="290"/>
    </location>
</feature>
<dbReference type="Proteomes" id="UP001500393">
    <property type="component" value="Unassembled WGS sequence"/>
</dbReference>
<evidence type="ECO:0000259" key="3">
    <source>
        <dbReference type="SMART" id="SM00909"/>
    </source>
</evidence>
<dbReference type="InterPro" id="IPR018910">
    <property type="entry name" value="LpqB_C"/>
</dbReference>
<dbReference type="InterPro" id="IPR059026">
    <property type="entry name" value="LpqB_N"/>
</dbReference>
<evidence type="ECO:0000313" key="4">
    <source>
        <dbReference type="EMBL" id="GAA1555801.1"/>
    </source>
</evidence>
<feature type="signal peptide" evidence="2">
    <location>
        <begin position="1"/>
        <end position="22"/>
    </location>
</feature>
<evidence type="ECO:0000256" key="2">
    <source>
        <dbReference type="SAM" id="SignalP"/>
    </source>
</evidence>
<dbReference type="Pfam" id="PF10647">
    <property type="entry name" value="Gmad1"/>
    <property type="match status" value="1"/>
</dbReference>
<feature type="region of interest" description="Disordered" evidence="1">
    <location>
        <begin position="23"/>
        <end position="44"/>
    </location>
</feature>
<protein>
    <submittedName>
        <fullName evidence="4">LpqB family beta-propeller domain-containing protein</fullName>
    </submittedName>
</protein>
<reference evidence="5" key="1">
    <citation type="journal article" date="2019" name="Int. J. Syst. Evol. Microbiol.">
        <title>The Global Catalogue of Microorganisms (GCM) 10K type strain sequencing project: providing services to taxonomists for standard genome sequencing and annotation.</title>
        <authorList>
            <consortium name="The Broad Institute Genomics Platform"/>
            <consortium name="The Broad Institute Genome Sequencing Center for Infectious Disease"/>
            <person name="Wu L."/>
            <person name="Ma J."/>
        </authorList>
    </citation>
    <scope>NUCLEOTIDE SEQUENCE [LARGE SCALE GENOMIC DNA]</scope>
    <source>
        <strain evidence="5">JCM 14969</strain>
    </source>
</reference>
<name>A0ABP4N5A0_9ACTN</name>
<dbReference type="Pfam" id="PF10646">
    <property type="entry name" value="Germane"/>
    <property type="match status" value="1"/>
</dbReference>
<feature type="compositionally biased region" description="Polar residues" evidence="1">
    <location>
        <begin position="23"/>
        <end position="33"/>
    </location>
</feature>
<dbReference type="PROSITE" id="PS51257">
    <property type="entry name" value="PROKAR_LIPOPROTEIN"/>
    <property type="match status" value="1"/>
</dbReference>
<evidence type="ECO:0000256" key="1">
    <source>
        <dbReference type="SAM" id="MobiDB-lite"/>
    </source>
</evidence>
<comment type="caution">
    <text evidence="4">The sequence shown here is derived from an EMBL/GenBank/DDBJ whole genome shotgun (WGS) entry which is preliminary data.</text>
</comment>
<dbReference type="InterPro" id="IPR019606">
    <property type="entry name" value="GerMN"/>
</dbReference>